<dbReference type="AlphaFoldDB" id="A0A9D7HTA9"/>
<dbReference type="PANTHER" id="PTHR30329">
    <property type="entry name" value="STATOR ELEMENT OF FLAGELLAR MOTOR COMPLEX"/>
    <property type="match status" value="1"/>
</dbReference>
<dbReference type="Proteomes" id="UP000807785">
    <property type="component" value="Unassembled WGS sequence"/>
</dbReference>
<comment type="caution">
    <text evidence="7">The sequence shown here is derived from an EMBL/GenBank/DDBJ whole genome shotgun (WGS) entry which is preliminary data.</text>
</comment>
<evidence type="ECO:0000256" key="3">
    <source>
        <dbReference type="PROSITE-ProRule" id="PRU00473"/>
    </source>
</evidence>
<dbReference type="GO" id="GO:0009279">
    <property type="term" value="C:cell outer membrane"/>
    <property type="evidence" value="ECO:0007669"/>
    <property type="project" value="UniProtKB-SubCell"/>
</dbReference>
<dbReference type="Pfam" id="PF00691">
    <property type="entry name" value="OmpA"/>
    <property type="match status" value="1"/>
</dbReference>
<protein>
    <submittedName>
        <fullName evidence="7">OmpA family protein</fullName>
    </submittedName>
</protein>
<accession>A0A9D7HTA9</accession>
<dbReference type="PRINTS" id="PR01021">
    <property type="entry name" value="OMPADOMAIN"/>
</dbReference>
<sequence>MKTTPYLTSRSVLGISLVATLAACASAPTSKSLDEARATYSRAAADAQVVRTAPVELRKAQQALEKAEAALRAGDDAIDIEHYAYLARQRTEVAIQTEKLARAEQAIGEASQQRDRILIDARTRDAEAQRGQAEAARKLAEERQAAAQASRAQAESARARAKTLEQQLDELKAKQTERGMVLTLGDVLFDTGRATLNPGAARAIDQLATFLKENPARTIEIEGYTDSVGSEQMNQTLSERRANAVKNALMDRGIESNRIAARGFGEDNPVASNATAAGRQQNRRVEIVISGTSR</sequence>
<feature type="chain" id="PRO_5038671965" evidence="5">
    <location>
        <begin position="26"/>
        <end position="294"/>
    </location>
</feature>
<dbReference type="InterPro" id="IPR006664">
    <property type="entry name" value="OMP_bac"/>
</dbReference>
<evidence type="ECO:0000259" key="6">
    <source>
        <dbReference type="PROSITE" id="PS51123"/>
    </source>
</evidence>
<comment type="subcellular location">
    <subcellularLocation>
        <location evidence="1">Cell outer membrane</location>
    </subcellularLocation>
</comment>
<dbReference type="InterPro" id="IPR050330">
    <property type="entry name" value="Bact_OuterMem_StrucFunc"/>
</dbReference>
<organism evidence="7 8">
    <name type="scientific">Candidatus Methylophosphatis roskildensis</name>
    <dbReference type="NCBI Taxonomy" id="2899263"/>
    <lineage>
        <taxon>Bacteria</taxon>
        <taxon>Pseudomonadati</taxon>
        <taxon>Pseudomonadota</taxon>
        <taxon>Betaproteobacteria</taxon>
        <taxon>Nitrosomonadales</taxon>
        <taxon>Sterolibacteriaceae</taxon>
        <taxon>Candidatus Methylophosphatis</taxon>
    </lineage>
</organism>
<feature type="domain" description="OmpA-like" evidence="6">
    <location>
        <begin position="176"/>
        <end position="293"/>
    </location>
</feature>
<feature type="signal peptide" evidence="5">
    <location>
        <begin position="1"/>
        <end position="25"/>
    </location>
</feature>
<dbReference type="InterPro" id="IPR036737">
    <property type="entry name" value="OmpA-like_sf"/>
</dbReference>
<dbReference type="InterPro" id="IPR025511">
    <property type="entry name" value="DUF4398"/>
</dbReference>
<dbReference type="Pfam" id="PF14346">
    <property type="entry name" value="DUF4398"/>
    <property type="match status" value="1"/>
</dbReference>
<dbReference type="SUPFAM" id="SSF103088">
    <property type="entry name" value="OmpA-like"/>
    <property type="match status" value="1"/>
</dbReference>
<dbReference type="PROSITE" id="PS51123">
    <property type="entry name" value="OMPA_2"/>
    <property type="match status" value="1"/>
</dbReference>
<dbReference type="InterPro" id="IPR006665">
    <property type="entry name" value="OmpA-like"/>
</dbReference>
<dbReference type="PANTHER" id="PTHR30329:SF20">
    <property type="entry name" value="EXPORTED PROTEIN"/>
    <property type="match status" value="1"/>
</dbReference>
<evidence type="ECO:0000313" key="8">
    <source>
        <dbReference type="Proteomes" id="UP000807785"/>
    </source>
</evidence>
<proteinExistence type="predicted"/>
<feature type="coiled-coil region" evidence="4">
    <location>
        <begin position="57"/>
        <end position="174"/>
    </location>
</feature>
<dbReference type="EMBL" id="JADJEV010000003">
    <property type="protein sequence ID" value="MBK6972505.1"/>
    <property type="molecule type" value="Genomic_DNA"/>
</dbReference>
<dbReference type="PROSITE" id="PS51257">
    <property type="entry name" value="PROKAR_LIPOPROTEIN"/>
    <property type="match status" value="1"/>
</dbReference>
<keyword evidence="5" id="KW-0732">Signal</keyword>
<keyword evidence="4" id="KW-0175">Coiled coil</keyword>
<evidence type="ECO:0000256" key="5">
    <source>
        <dbReference type="SAM" id="SignalP"/>
    </source>
</evidence>
<name>A0A9D7HTA9_9PROT</name>
<dbReference type="Gene3D" id="3.30.1330.60">
    <property type="entry name" value="OmpA-like domain"/>
    <property type="match status" value="1"/>
</dbReference>
<gene>
    <name evidence="7" type="ORF">IPH26_06010</name>
</gene>
<evidence type="ECO:0000256" key="1">
    <source>
        <dbReference type="ARBA" id="ARBA00004442"/>
    </source>
</evidence>
<evidence type="ECO:0000313" key="7">
    <source>
        <dbReference type="EMBL" id="MBK6972505.1"/>
    </source>
</evidence>
<reference evidence="7" key="1">
    <citation type="submission" date="2020-10" db="EMBL/GenBank/DDBJ databases">
        <title>Connecting structure to function with the recovery of over 1000 high-quality activated sludge metagenome-assembled genomes encoding full-length rRNA genes using long-read sequencing.</title>
        <authorList>
            <person name="Singleton C.M."/>
            <person name="Petriglieri F."/>
            <person name="Kristensen J.M."/>
            <person name="Kirkegaard R.H."/>
            <person name="Michaelsen T.Y."/>
            <person name="Andersen M.H."/>
            <person name="Karst S.M."/>
            <person name="Dueholm M.S."/>
            <person name="Nielsen P.H."/>
            <person name="Albertsen M."/>
        </authorList>
    </citation>
    <scope>NUCLEOTIDE SEQUENCE</scope>
    <source>
        <strain evidence="7">Bjer_18-Q3-R1-45_BAT3C.347</strain>
    </source>
</reference>
<dbReference type="CDD" id="cd07185">
    <property type="entry name" value="OmpA_C-like"/>
    <property type="match status" value="1"/>
</dbReference>
<evidence type="ECO:0000256" key="4">
    <source>
        <dbReference type="SAM" id="Coils"/>
    </source>
</evidence>
<keyword evidence="2 3" id="KW-0472">Membrane</keyword>
<evidence type="ECO:0000256" key="2">
    <source>
        <dbReference type="ARBA" id="ARBA00023136"/>
    </source>
</evidence>